<accession>A0A3S3N9Q6</accession>
<protein>
    <submittedName>
        <fullName evidence="2">Uncharacterized protein</fullName>
    </submittedName>
</protein>
<feature type="compositionally biased region" description="Basic residues" evidence="1">
    <location>
        <begin position="32"/>
        <end position="52"/>
    </location>
</feature>
<reference evidence="2 3" key="1">
    <citation type="journal article" date="2019" name="Nat. Plants">
        <title>Stout camphor tree genome fills gaps in understanding of flowering plant genome evolution.</title>
        <authorList>
            <person name="Chaw S.M."/>
            <person name="Liu Y.C."/>
            <person name="Wu Y.W."/>
            <person name="Wang H.Y."/>
            <person name="Lin C.I."/>
            <person name="Wu C.S."/>
            <person name="Ke H.M."/>
            <person name="Chang L.Y."/>
            <person name="Hsu C.Y."/>
            <person name="Yang H.T."/>
            <person name="Sudianto E."/>
            <person name="Hsu M.H."/>
            <person name="Wu K.P."/>
            <person name="Wang L.N."/>
            <person name="Leebens-Mack J.H."/>
            <person name="Tsai I.J."/>
        </authorList>
    </citation>
    <scope>NUCLEOTIDE SEQUENCE [LARGE SCALE GENOMIC DNA]</scope>
    <source>
        <strain evidence="3">cv. Chaw 1501</strain>
        <tissue evidence="2">Young leaves</tissue>
    </source>
</reference>
<name>A0A3S3N9Q6_9MAGN</name>
<evidence type="ECO:0000256" key="1">
    <source>
        <dbReference type="SAM" id="MobiDB-lite"/>
    </source>
</evidence>
<evidence type="ECO:0000313" key="3">
    <source>
        <dbReference type="Proteomes" id="UP000283530"/>
    </source>
</evidence>
<sequence length="219" mass="25303">MWDARVDVILQGQKDTSLTHTDEHLKWYIPNTRKRIGHHRREPNSKYKRKAKPNVPQQVASPSQGAGSSNDHVNMFLDALEKSVERVVRKKNSLEKFAGKLHKKIETFKGSFMTTMENFSMEKSISSSSDSDMEQSMWKEGHHETKPLAFGLNCTNVMNMKESKTLVFLLYHIGHFSLLVGYPDEAAWEFYNSSTSDYYFLTTCKEFVGRLIQKFAFYG</sequence>
<gene>
    <name evidence="2" type="ORF">CKAN_01691700</name>
</gene>
<dbReference type="Proteomes" id="UP000283530">
    <property type="component" value="Unassembled WGS sequence"/>
</dbReference>
<feature type="region of interest" description="Disordered" evidence="1">
    <location>
        <begin position="32"/>
        <end position="70"/>
    </location>
</feature>
<proteinExistence type="predicted"/>
<dbReference type="AlphaFoldDB" id="A0A3S3N9Q6"/>
<keyword evidence="3" id="KW-1185">Reference proteome</keyword>
<dbReference type="OrthoDB" id="10423025at2759"/>
<organism evidence="2 3">
    <name type="scientific">Cinnamomum micranthum f. kanehirae</name>
    <dbReference type="NCBI Taxonomy" id="337451"/>
    <lineage>
        <taxon>Eukaryota</taxon>
        <taxon>Viridiplantae</taxon>
        <taxon>Streptophyta</taxon>
        <taxon>Embryophyta</taxon>
        <taxon>Tracheophyta</taxon>
        <taxon>Spermatophyta</taxon>
        <taxon>Magnoliopsida</taxon>
        <taxon>Magnoliidae</taxon>
        <taxon>Laurales</taxon>
        <taxon>Lauraceae</taxon>
        <taxon>Cinnamomum</taxon>
    </lineage>
</organism>
<comment type="caution">
    <text evidence="2">The sequence shown here is derived from an EMBL/GenBank/DDBJ whole genome shotgun (WGS) entry which is preliminary data.</text>
</comment>
<evidence type="ECO:0000313" key="2">
    <source>
        <dbReference type="EMBL" id="RWR87949.1"/>
    </source>
</evidence>
<dbReference type="EMBL" id="QPKB01000006">
    <property type="protein sequence ID" value="RWR87949.1"/>
    <property type="molecule type" value="Genomic_DNA"/>
</dbReference>
<feature type="compositionally biased region" description="Polar residues" evidence="1">
    <location>
        <begin position="55"/>
        <end position="70"/>
    </location>
</feature>